<evidence type="ECO:0000259" key="1">
    <source>
        <dbReference type="Pfam" id="PF08241"/>
    </source>
</evidence>
<keyword evidence="2" id="KW-0489">Methyltransferase</keyword>
<dbReference type="GO" id="GO:0032259">
    <property type="term" value="P:methylation"/>
    <property type="evidence" value="ECO:0007669"/>
    <property type="project" value="UniProtKB-KW"/>
</dbReference>
<dbReference type="CDD" id="cd02440">
    <property type="entry name" value="AdoMet_MTases"/>
    <property type="match status" value="1"/>
</dbReference>
<dbReference type="RefSeq" id="WP_252110932.1">
    <property type="nucleotide sequence ID" value="NZ_JAMSCK010000001.1"/>
</dbReference>
<dbReference type="GO" id="GO:0008168">
    <property type="term" value="F:methyltransferase activity"/>
    <property type="evidence" value="ECO:0007669"/>
    <property type="project" value="UniProtKB-KW"/>
</dbReference>
<comment type="caution">
    <text evidence="2">The sequence shown here is derived from an EMBL/GenBank/DDBJ whole genome shotgun (WGS) entry which is preliminary data.</text>
</comment>
<proteinExistence type="predicted"/>
<keyword evidence="3" id="KW-1185">Reference proteome</keyword>
<evidence type="ECO:0000313" key="3">
    <source>
        <dbReference type="Proteomes" id="UP001155077"/>
    </source>
</evidence>
<feature type="domain" description="Methyltransferase type 11" evidence="1">
    <location>
        <begin position="18"/>
        <end position="110"/>
    </location>
</feature>
<dbReference type="Proteomes" id="UP001155077">
    <property type="component" value="Unassembled WGS sequence"/>
</dbReference>
<dbReference type="Gene3D" id="3.40.50.150">
    <property type="entry name" value="Vaccinia Virus protein VP39"/>
    <property type="match status" value="1"/>
</dbReference>
<evidence type="ECO:0000313" key="2">
    <source>
        <dbReference type="EMBL" id="MCM8568539.1"/>
    </source>
</evidence>
<sequence>MAVKFLQWLNMPSGKNWLDIGCGTGALSEAIENHMNPSNLSGIDTSMGYIERAKQRISMNQNFKTGSVDNLPFEEKSFDVVVSGLALNFFPNTGNALLEMKRVTKPEGVIGAYVWDYSKKMEFLRYFWDAAYQFDSFSKNIDEGVRFPICNSENLLEEFEKAGLKEVESTFLDIETLFKDFDDYWSPFLGGQGPAPGFLQSLSKTSQNKLKDKILERVNFESDGSIKLIARALVVKANR</sequence>
<dbReference type="PANTHER" id="PTHR43591:SF24">
    <property type="entry name" value="2-METHOXY-6-POLYPRENYL-1,4-BENZOQUINOL METHYLASE, MITOCHONDRIAL"/>
    <property type="match status" value="1"/>
</dbReference>
<gene>
    <name evidence="2" type="ORF">NE848_04065</name>
</gene>
<dbReference type="PANTHER" id="PTHR43591">
    <property type="entry name" value="METHYLTRANSFERASE"/>
    <property type="match status" value="1"/>
</dbReference>
<protein>
    <submittedName>
        <fullName evidence="2">Class I SAM-dependent methyltransferase</fullName>
    </submittedName>
</protein>
<accession>A0ABT0YYX4</accession>
<reference evidence="2" key="1">
    <citation type="submission" date="2022-06" db="EMBL/GenBank/DDBJ databases">
        <title>Gramella sediminis sp. nov., isolated from deep-sea sediment of the Indian Ocean.</title>
        <authorList>
            <person name="Yang L."/>
        </authorList>
    </citation>
    <scope>NUCLEOTIDE SEQUENCE</scope>
    <source>
        <strain evidence="2">HMD3159</strain>
    </source>
</reference>
<dbReference type="SUPFAM" id="SSF53335">
    <property type="entry name" value="S-adenosyl-L-methionine-dependent methyltransferases"/>
    <property type="match status" value="1"/>
</dbReference>
<dbReference type="Pfam" id="PF08241">
    <property type="entry name" value="Methyltransf_11"/>
    <property type="match status" value="1"/>
</dbReference>
<organism evidence="2 3">
    <name type="scientific">Gramella jeungdoensis</name>
    <dbReference type="NCBI Taxonomy" id="708091"/>
    <lineage>
        <taxon>Bacteria</taxon>
        <taxon>Pseudomonadati</taxon>
        <taxon>Bacteroidota</taxon>
        <taxon>Flavobacteriia</taxon>
        <taxon>Flavobacteriales</taxon>
        <taxon>Flavobacteriaceae</taxon>
        <taxon>Christiangramia</taxon>
    </lineage>
</organism>
<dbReference type="InterPro" id="IPR029063">
    <property type="entry name" value="SAM-dependent_MTases_sf"/>
</dbReference>
<dbReference type="InterPro" id="IPR013216">
    <property type="entry name" value="Methyltransf_11"/>
</dbReference>
<name>A0ABT0YYX4_9FLAO</name>
<dbReference type="EMBL" id="JAMSCK010000001">
    <property type="protein sequence ID" value="MCM8568539.1"/>
    <property type="molecule type" value="Genomic_DNA"/>
</dbReference>
<keyword evidence="2" id="KW-0808">Transferase</keyword>